<sequence>MSQDKDNYYLLEHGENFKLAKLDEDSTLSLPLLHLELDIHQVGLDDPCGSLPLRIVCDSMISGQSLVPFPAALCSRSICTPTWETTMNLMARDETNSQQIFRPPLLEMRFLEETLSSLSLWSKMS</sequence>
<comment type="caution">
    <text evidence="1">The sequence shown here is derived from an EMBL/GenBank/DDBJ whole genome shotgun (WGS) entry which is preliminary data.</text>
</comment>
<accession>A0ABQ9DRF9</accession>
<dbReference type="Proteomes" id="UP001145742">
    <property type="component" value="Unassembled WGS sequence"/>
</dbReference>
<reference evidence="1" key="1">
    <citation type="submission" date="2019-10" db="EMBL/GenBank/DDBJ databases">
        <authorList>
            <person name="Soares A.E.R."/>
            <person name="Aleixo A."/>
            <person name="Schneider P."/>
            <person name="Miyaki C.Y."/>
            <person name="Schneider M.P."/>
            <person name="Mello C."/>
            <person name="Vasconcelos A.T.R."/>
        </authorList>
    </citation>
    <scope>NUCLEOTIDE SEQUENCE</scope>
    <source>
        <tissue evidence="1">Muscle</tissue>
    </source>
</reference>
<dbReference type="EMBL" id="WHWB01032140">
    <property type="protein sequence ID" value="KAJ7426810.1"/>
    <property type="molecule type" value="Genomic_DNA"/>
</dbReference>
<keyword evidence="2" id="KW-1185">Reference proteome</keyword>
<protein>
    <submittedName>
        <fullName evidence="1">Uncharacterized protein</fullName>
    </submittedName>
</protein>
<gene>
    <name evidence="1" type="ORF">WISP_12378</name>
</gene>
<proteinExistence type="predicted"/>
<evidence type="ECO:0000313" key="2">
    <source>
        <dbReference type="Proteomes" id="UP001145742"/>
    </source>
</evidence>
<evidence type="ECO:0000313" key="1">
    <source>
        <dbReference type="EMBL" id="KAJ7426810.1"/>
    </source>
</evidence>
<organism evidence="1 2">
    <name type="scientific">Willisornis vidua</name>
    <name type="common">Xingu scale-backed antbird</name>
    <dbReference type="NCBI Taxonomy" id="1566151"/>
    <lineage>
        <taxon>Eukaryota</taxon>
        <taxon>Metazoa</taxon>
        <taxon>Chordata</taxon>
        <taxon>Craniata</taxon>
        <taxon>Vertebrata</taxon>
        <taxon>Euteleostomi</taxon>
        <taxon>Archelosauria</taxon>
        <taxon>Archosauria</taxon>
        <taxon>Dinosauria</taxon>
        <taxon>Saurischia</taxon>
        <taxon>Theropoda</taxon>
        <taxon>Coelurosauria</taxon>
        <taxon>Aves</taxon>
        <taxon>Neognathae</taxon>
        <taxon>Neoaves</taxon>
        <taxon>Telluraves</taxon>
        <taxon>Australaves</taxon>
        <taxon>Passeriformes</taxon>
        <taxon>Thamnophilidae</taxon>
        <taxon>Willisornis</taxon>
    </lineage>
</organism>
<name>A0ABQ9DRF9_9PASS</name>